<dbReference type="Gene3D" id="2.130.10.10">
    <property type="entry name" value="YVTN repeat-like/Quinoprotein amine dehydrogenase"/>
    <property type="match status" value="1"/>
</dbReference>
<gene>
    <name evidence="1" type="ORF">J2Z17_004886</name>
</gene>
<evidence type="ECO:0000313" key="2">
    <source>
        <dbReference type="Proteomes" id="UP000759443"/>
    </source>
</evidence>
<sequence>MVVPVSFVAACAGADDVFIISTIPDGLEEEADYTRIYFLSPNGQDLWSYRDWPGHQAVSICVRKATAERPRASCALSEKGWVRIANSLGDKFEQIPGVGLTDGRELGNVTCIREIGTTLFVCGDYGQVYRRDASGWTAIDEELVALGRSVQDLPLPDEATLTDDILRQFTQSMREAPNFIEIDGTSEDDVYVCGLGGNLFHFDGVSWSKIETGTDGVLTGIHCVSEDEVWVVGQYGAVLRGNVRSGFQSLGEFFPENYIWSVRVFQGKVYFGTTHGLYVFANGRPQLITSGKLNERSPIICLDSFSDDVLWIATNRHAFRYDGSSFEFFEHQDNTAF</sequence>
<proteinExistence type="predicted"/>
<dbReference type="InterPro" id="IPR015943">
    <property type="entry name" value="WD40/YVTN_repeat-like_dom_sf"/>
</dbReference>
<keyword evidence="2" id="KW-1185">Reference proteome</keyword>
<accession>A0ABS4E649</accession>
<dbReference type="Proteomes" id="UP000759443">
    <property type="component" value="Unassembled WGS sequence"/>
</dbReference>
<name>A0ABS4E649_9HYPH</name>
<dbReference type="EMBL" id="JAGGJU010000018">
    <property type="protein sequence ID" value="MBP1853425.1"/>
    <property type="molecule type" value="Genomic_DNA"/>
</dbReference>
<dbReference type="RefSeq" id="WP_209949256.1">
    <property type="nucleotide sequence ID" value="NZ_JAGGJU010000018.1"/>
</dbReference>
<protein>
    <submittedName>
        <fullName evidence="1">Uncharacterized protein</fullName>
    </submittedName>
</protein>
<comment type="caution">
    <text evidence="1">The sequence shown here is derived from an EMBL/GenBank/DDBJ whole genome shotgun (WGS) entry which is preliminary data.</text>
</comment>
<evidence type="ECO:0000313" key="1">
    <source>
        <dbReference type="EMBL" id="MBP1853425.1"/>
    </source>
</evidence>
<reference evidence="1 2" key="1">
    <citation type="submission" date="2021-03" db="EMBL/GenBank/DDBJ databases">
        <title>Genomic Encyclopedia of Type Strains, Phase IV (KMG-IV): sequencing the most valuable type-strain genomes for metagenomic binning, comparative biology and taxonomic classification.</title>
        <authorList>
            <person name="Goeker M."/>
        </authorList>
    </citation>
    <scope>NUCLEOTIDE SEQUENCE [LARGE SCALE GENOMIC DNA]</scope>
    <source>
        <strain evidence="1 2">DSM 21600</strain>
    </source>
</reference>
<organism evidence="1 2">
    <name type="scientific">Rhizobium halophytocola</name>
    <dbReference type="NCBI Taxonomy" id="735519"/>
    <lineage>
        <taxon>Bacteria</taxon>
        <taxon>Pseudomonadati</taxon>
        <taxon>Pseudomonadota</taxon>
        <taxon>Alphaproteobacteria</taxon>
        <taxon>Hyphomicrobiales</taxon>
        <taxon>Rhizobiaceae</taxon>
        <taxon>Rhizobium/Agrobacterium group</taxon>
        <taxon>Rhizobium</taxon>
    </lineage>
</organism>